<dbReference type="Proteomes" id="UP000828048">
    <property type="component" value="Chromosome 6"/>
</dbReference>
<reference evidence="1 2" key="1">
    <citation type="journal article" date="2021" name="Hortic Res">
        <title>High-quality reference genome and annotation aids understanding of berry development for evergreen blueberry (Vaccinium darrowii).</title>
        <authorList>
            <person name="Yu J."/>
            <person name="Hulse-Kemp A.M."/>
            <person name="Babiker E."/>
            <person name="Staton M."/>
        </authorList>
    </citation>
    <scope>NUCLEOTIDE SEQUENCE [LARGE SCALE GENOMIC DNA]</scope>
    <source>
        <strain evidence="2">cv. NJ 8807/NJ 8810</strain>
        <tissue evidence="1">Young leaf</tissue>
    </source>
</reference>
<sequence length="512" mass="56853">MNAHHASLGRRTLQEIRQKRAAERLVKTSSGPDLTSSSNSDDGMGIKKSASGSRISENDVTGLVSQLQDLHRKNTELEEDNAKLISKLQITEAENDVLQKRVNDLEQNTVPSLRKALKDVAMEKDAAVVAREDLSAQLRTIKKRLKEAEEEQYRAEEDAAALRAELNSMQQQAMSGPLGGINTMGISPDYMQSMEKELASLKSQLEQASRLRQQEQRHLAEEQARMSALISEKQELEEKLAAINKRTSEEVLVKAAQKAFSVEDKERLEKQLHDMAVVVERLESSRQKLLMEIDSQSSEIEKLFEENSNLSSAYQEAMGVVMHWENQVKDCLKQNEELRSMLDKLRTEQTSTPPFNSMEMQKSLLEAMKDGGNEAVPQAYTSEILSLKGDLAKEQSRAEALSAEVLQLSAQLQQATQAYHGLARLYKPVLRNIESSLLKMKQDAAAWRTDSAVMAGKMAVMAAGTDLAAANMERVATACAVGTWMAEDAYDKEADDGKKVVCVHKMGAGGRE</sequence>
<evidence type="ECO:0000313" key="2">
    <source>
        <dbReference type="Proteomes" id="UP000828048"/>
    </source>
</evidence>
<dbReference type="EMBL" id="CM037156">
    <property type="protein sequence ID" value="KAH7837378.1"/>
    <property type="molecule type" value="Genomic_DNA"/>
</dbReference>
<organism evidence="1 2">
    <name type="scientific">Vaccinium darrowii</name>
    <dbReference type="NCBI Taxonomy" id="229202"/>
    <lineage>
        <taxon>Eukaryota</taxon>
        <taxon>Viridiplantae</taxon>
        <taxon>Streptophyta</taxon>
        <taxon>Embryophyta</taxon>
        <taxon>Tracheophyta</taxon>
        <taxon>Spermatophyta</taxon>
        <taxon>Magnoliopsida</taxon>
        <taxon>eudicotyledons</taxon>
        <taxon>Gunneridae</taxon>
        <taxon>Pentapetalae</taxon>
        <taxon>asterids</taxon>
        <taxon>Ericales</taxon>
        <taxon>Ericaceae</taxon>
        <taxon>Vaccinioideae</taxon>
        <taxon>Vaccinieae</taxon>
        <taxon>Vaccinium</taxon>
    </lineage>
</organism>
<proteinExistence type="predicted"/>
<accession>A0ACB7X9E4</accession>
<keyword evidence="2" id="KW-1185">Reference proteome</keyword>
<protein>
    <submittedName>
        <fullName evidence="1">Uncharacterized protein</fullName>
    </submittedName>
</protein>
<name>A0ACB7X9E4_9ERIC</name>
<comment type="caution">
    <text evidence="1">The sequence shown here is derived from an EMBL/GenBank/DDBJ whole genome shotgun (WGS) entry which is preliminary data.</text>
</comment>
<evidence type="ECO:0000313" key="1">
    <source>
        <dbReference type="EMBL" id="KAH7837378.1"/>
    </source>
</evidence>
<gene>
    <name evidence="1" type="ORF">Vadar_013150</name>
</gene>